<name>A0A195AVF6_9HYME</name>
<evidence type="ECO:0000313" key="1">
    <source>
        <dbReference type="EMBL" id="KYM76042.1"/>
    </source>
</evidence>
<accession>A0A195AVF6</accession>
<sequence>MSISMAEGAGELGRRRVYPNSMGLWPHPITPVTPARPLKHPNSLRHFQCDLKIAIEAAFVGMDSATLQRAKRFRSRIEAIIQANGEYIE</sequence>
<protein>
    <submittedName>
        <fullName evidence="1">Uncharacterized protein</fullName>
    </submittedName>
</protein>
<dbReference type="Proteomes" id="UP000078540">
    <property type="component" value="Unassembled WGS sequence"/>
</dbReference>
<proteinExistence type="predicted"/>
<organism evidence="1 2">
    <name type="scientific">Atta colombica</name>
    <dbReference type="NCBI Taxonomy" id="520822"/>
    <lineage>
        <taxon>Eukaryota</taxon>
        <taxon>Metazoa</taxon>
        <taxon>Ecdysozoa</taxon>
        <taxon>Arthropoda</taxon>
        <taxon>Hexapoda</taxon>
        <taxon>Insecta</taxon>
        <taxon>Pterygota</taxon>
        <taxon>Neoptera</taxon>
        <taxon>Endopterygota</taxon>
        <taxon>Hymenoptera</taxon>
        <taxon>Apocrita</taxon>
        <taxon>Aculeata</taxon>
        <taxon>Formicoidea</taxon>
        <taxon>Formicidae</taxon>
        <taxon>Myrmicinae</taxon>
        <taxon>Atta</taxon>
    </lineage>
</organism>
<gene>
    <name evidence="1" type="ORF">ALC53_13527</name>
</gene>
<dbReference type="EMBL" id="KQ976736">
    <property type="protein sequence ID" value="KYM76042.1"/>
    <property type="molecule type" value="Genomic_DNA"/>
</dbReference>
<dbReference type="AlphaFoldDB" id="A0A195AVF6"/>
<evidence type="ECO:0000313" key="2">
    <source>
        <dbReference type="Proteomes" id="UP000078540"/>
    </source>
</evidence>
<keyword evidence="2" id="KW-1185">Reference proteome</keyword>
<reference evidence="1 2" key="1">
    <citation type="submission" date="2015-09" db="EMBL/GenBank/DDBJ databases">
        <title>Atta colombica WGS genome.</title>
        <authorList>
            <person name="Nygaard S."/>
            <person name="Hu H."/>
            <person name="Boomsma J."/>
            <person name="Zhang G."/>
        </authorList>
    </citation>
    <scope>NUCLEOTIDE SEQUENCE [LARGE SCALE GENOMIC DNA]</scope>
    <source>
        <strain evidence="1">Treedump-2</strain>
        <tissue evidence="1">Whole body</tissue>
    </source>
</reference>